<protein>
    <submittedName>
        <fullName evidence="1">Uncharacterized protein</fullName>
    </submittedName>
</protein>
<evidence type="ECO:0000313" key="2">
    <source>
        <dbReference type="Proteomes" id="UP001168363"/>
    </source>
</evidence>
<dbReference type="Proteomes" id="UP001168363">
    <property type="component" value="Unassembled WGS sequence"/>
</dbReference>
<reference evidence="1" key="1">
    <citation type="submission" date="2023-06" db="EMBL/GenBank/DDBJ databases">
        <title>Genome sequence of Nocardioides sp. SOB44.</title>
        <authorList>
            <person name="Zhang G."/>
        </authorList>
    </citation>
    <scope>NUCLEOTIDE SEQUENCE</scope>
    <source>
        <strain evidence="1">SOB44</strain>
    </source>
</reference>
<dbReference type="EMBL" id="JAULSC010000007">
    <property type="protein sequence ID" value="MDO3395903.1"/>
    <property type="molecule type" value="Genomic_DNA"/>
</dbReference>
<sequence>MLLTSPTRLAGVVTSLTLLVGGIGLAPAQAAGPSLHAATAAPTVDRAGQKPLRITAPGVSCECGGAGYLWGWSVVSMRFKGVRKGHTYRAFVRGGGRASSTDDYGYASFSVHDHDFEYGQTYRFVVKEYRRKKLVRTSRVLRYTIPTPVAHPEMASLDTIEADGQDYLVAGRTYSVSYEGEWQEGAQFAKGVDRYVAADGTFGGYYEEEGYPLPWTEHAPDASLTLSPTEEHLGQRWNIYVVGSRPAPKDVPRKGIEAGDPVRGSEWGHRWFVEIISEEQAAAL</sequence>
<keyword evidence="2" id="KW-1185">Reference proteome</keyword>
<comment type="caution">
    <text evidence="1">The sequence shown here is derived from an EMBL/GenBank/DDBJ whole genome shotgun (WGS) entry which is preliminary data.</text>
</comment>
<accession>A0ABT8TPN4</accession>
<dbReference type="RefSeq" id="WP_302707545.1">
    <property type="nucleotide sequence ID" value="NZ_JAULSC010000007.1"/>
</dbReference>
<proteinExistence type="predicted"/>
<gene>
    <name evidence="1" type="ORF">QWJ41_09260</name>
</gene>
<evidence type="ECO:0000313" key="1">
    <source>
        <dbReference type="EMBL" id="MDO3395903.1"/>
    </source>
</evidence>
<organism evidence="1 2">
    <name type="scientific">Nocardioides cremeus</name>
    <dbReference type="NCBI Taxonomy" id="3058044"/>
    <lineage>
        <taxon>Bacteria</taxon>
        <taxon>Bacillati</taxon>
        <taxon>Actinomycetota</taxon>
        <taxon>Actinomycetes</taxon>
        <taxon>Propionibacteriales</taxon>
        <taxon>Nocardioidaceae</taxon>
        <taxon>Nocardioides</taxon>
    </lineage>
</organism>
<name>A0ABT8TPN4_9ACTN</name>